<evidence type="ECO:0000313" key="2">
    <source>
        <dbReference type="Proteomes" id="UP000019373"/>
    </source>
</evidence>
<dbReference type="Gene3D" id="1.10.510.10">
    <property type="entry name" value="Transferase(Phosphotransferase) domain 1"/>
    <property type="match status" value="1"/>
</dbReference>
<gene>
    <name evidence="1" type="ORF">EPUS_04483</name>
</gene>
<name>U1GW26_ENDPU</name>
<sequence length="338" mass="38868">MFDRLEETLLSKDNLAQSREAFDSIQHAVVSSYSSSTEQFRQRFVYLATMKSVASAMLRQDHQTQGLKLDREFIKGPWFDLGPHAVGNLELNRVYVLIEYLTYEGTWNSREDELLERVNAIASLRNESVSESIFPILRCHGYYHEPARTRFGIVYQLPTEAQNTVPINLLTALKMTKSRTLQPSLTQSFKIASALVSHVLSFHRGGWLHRSISAFNIICFPDAFPSVAASLTKPYFVGFNHSRVNDDNEYSSLTEMEYQHPVYQSNTRAYTDDTTNAIVRFRQEFDYFSVGMVLIEIALWRSLKSMTEKIEGSPEEMLVELQKKVCIAGKDIYGRRVW</sequence>
<reference evidence="2" key="1">
    <citation type="journal article" date="2014" name="BMC Genomics">
        <title>Genome characteristics reveal the impact of lichenization on lichen-forming fungus Endocarpon pusillum Hedwig (Verrucariales, Ascomycota).</title>
        <authorList>
            <person name="Wang Y.-Y."/>
            <person name="Liu B."/>
            <person name="Zhang X.-Y."/>
            <person name="Zhou Q.-M."/>
            <person name="Zhang T."/>
            <person name="Li H."/>
            <person name="Yu Y.-F."/>
            <person name="Zhang X.-L."/>
            <person name="Hao X.-Y."/>
            <person name="Wang M."/>
            <person name="Wang L."/>
            <person name="Wei J.-C."/>
        </authorList>
    </citation>
    <scope>NUCLEOTIDE SEQUENCE [LARGE SCALE GENOMIC DNA]</scope>
    <source>
        <strain evidence="2">Z07020 / HMAS-L-300199</strain>
    </source>
</reference>
<accession>U1GW26</accession>
<evidence type="ECO:0008006" key="3">
    <source>
        <dbReference type="Google" id="ProtNLM"/>
    </source>
</evidence>
<organism evidence="1 2">
    <name type="scientific">Endocarpon pusillum (strain Z07020 / HMAS-L-300199)</name>
    <name type="common">Lichen-forming fungus</name>
    <dbReference type="NCBI Taxonomy" id="1263415"/>
    <lineage>
        <taxon>Eukaryota</taxon>
        <taxon>Fungi</taxon>
        <taxon>Dikarya</taxon>
        <taxon>Ascomycota</taxon>
        <taxon>Pezizomycotina</taxon>
        <taxon>Eurotiomycetes</taxon>
        <taxon>Chaetothyriomycetidae</taxon>
        <taxon>Verrucariales</taxon>
        <taxon>Verrucariaceae</taxon>
        <taxon>Endocarpon</taxon>
    </lineage>
</organism>
<dbReference type="Proteomes" id="UP000019373">
    <property type="component" value="Unassembled WGS sequence"/>
</dbReference>
<evidence type="ECO:0000313" key="1">
    <source>
        <dbReference type="EMBL" id="ERF76663.1"/>
    </source>
</evidence>
<dbReference type="EMBL" id="KE720726">
    <property type="protein sequence ID" value="ERF76663.1"/>
    <property type="molecule type" value="Genomic_DNA"/>
</dbReference>
<dbReference type="AlphaFoldDB" id="U1GW26"/>
<dbReference type="eggNOG" id="KOG0593">
    <property type="taxonomic scope" value="Eukaryota"/>
</dbReference>
<keyword evidence="2" id="KW-1185">Reference proteome</keyword>
<dbReference type="InterPro" id="IPR011009">
    <property type="entry name" value="Kinase-like_dom_sf"/>
</dbReference>
<proteinExistence type="predicted"/>
<dbReference type="PANTHER" id="PTHR37542:SF3">
    <property type="entry name" value="PRION-INHIBITION AND PROPAGATION HELO DOMAIN-CONTAINING PROTEIN"/>
    <property type="match status" value="1"/>
</dbReference>
<dbReference type="RefSeq" id="XP_007786059.1">
    <property type="nucleotide sequence ID" value="XM_007787869.1"/>
</dbReference>
<dbReference type="OrthoDB" id="5986190at2759"/>
<dbReference type="GeneID" id="19239438"/>
<dbReference type="SUPFAM" id="SSF56112">
    <property type="entry name" value="Protein kinase-like (PK-like)"/>
    <property type="match status" value="1"/>
</dbReference>
<protein>
    <recommendedName>
        <fullName evidence="3">Protein kinase domain-containing protein</fullName>
    </recommendedName>
</protein>
<dbReference type="PANTHER" id="PTHR37542">
    <property type="entry name" value="HELO DOMAIN-CONTAINING PROTEIN-RELATED"/>
    <property type="match status" value="1"/>
</dbReference>
<dbReference type="HOGENOM" id="CLU_821426_0_0_1"/>